<name>A0A2P2JG95_RHIMU</name>
<sequence length="8" mass="956">MMTTTMIK</sequence>
<dbReference type="EMBL" id="GGEC01011998">
    <property type="protein sequence ID" value="MBW92481.1"/>
    <property type="molecule type" value="Transcribed_RNA"/>
</dbReference>
<evidence type="ECO:0000313" key="1">
    <source>
        <dbReference type="EMBL" id="MBW92481.1"/>
    </source>
</evidence>
<reference evidence="1" key="1">
    <citation type="submission" date="2018-02" db="EMBL/GenBank/DDBJ databases">
        <title>Rhizophora mucronata_Transcriptome.</title>
        <authorList>
            <person name="Meera S.P."/>
            <person name="Sreeshan A."/>
            <person name="Augustine A."/>
        </authorList>
    </citation>
    <scope>NUCLEOTIDE SEQUENCE</scope>
    <source>
        <tissue evidence="1">Leaf</tissue>
    </source>
</reference>
<proteinExistence type="predicted"/>
<accession>A0A2P2JG95</accession>
<protein>
    <submittedName>
        <fullName evidence="1">Uncharacterized protein</fullName>
    </submittedName>
</protein>
<organism evidence="1">
    <name type="scientific">Rhizophora mucronata</name>
    <name type="common">Asiatic mangrove</name>
    <dbReference type="NCBI Taxonomy" id="61149"/>
    <lineage>
        <taxon>Eukaryota</taxon>
        <taxon>Viridiplantae</taxon>
        <taxon>Streptophyta</taxon>
        <taxon>Embryophyta</taxon>
        <taxon>Tracheophyta</taxon>
        <taxon>Spermatophyta</taxon>
        <taxon>Magnoliopsida</taxon>
        <taxon>eudicotyledons</taxon>
        <taxon>Gunneridae</taxon>
        <taxon>Pentapetalae</taxon>
        <taxon>rosids</taxon>
        <taxon>fabids</taxon>
        <taxon>Malpighiales</taxon>
        <taxon>Rhizophoraceae</taxon>
        <taxon>Rhizophora</taxon>
    </lineage>
</organism>